<dbReference type="AlphaFoldDB" id="A0AA39CS38"/>
<dbReference type="Gene3D" id="3.30.2290.10">
    <property type="entry name" value="PmbA/TldD superfamily"/>
    <property type="match status" value="1"/>
</dbReference>
<dbReference type="Pfam" id="PF09685">
    <property type="entry name" value="MamF_MmsF"/>
    <property type="match status" value="1"/>
</dbReference>
<dbReference type="InterPro" id="IPR045569">
    <property type="entry name" value="Metalloprtase-TldD/E_C"/>
</dbReference>
<sequence>MPGPTLAVGDDSPARLERLADISQQLLQRARALGASQAEVSCSEDRGLEVNVRLGEVETVQSTRDRGIAVTVYFGQRKGSASTADLHEASLLATVEQACAIARHTEDDPAAGLAEAGLMARDFPELDGWHPWELQADEAVDLALACEAAGREADAQIRNSDGASVSSMQSVSVYANSHGFIGRERGTHHSIGCALIAGTGDGMQRDGWYTGALAREDLEDPASVGRRAAERTVARLQPRSLPTGSMPVLYAPEVARSLVGHLLSAVSGGALYRQASFLLDSVDQQLFPDWMQIEELPHLRRGLRSAAFDGDGVATRASALVRDGVLQRYVLGSYSARKLGLQTTANAGGVHNLQLAANAGSLQDIAAQMGNGLLVTELMGQGVNGVTGDYSRGAGGFRVENGQVQYPVDGITIAGNLRDMFMAIEAVGSDVDPRSHIRTGSILLGPPDATGLPPVGQDHPIKRSFVVSEFENVPAATSVPADQRTMALAAHLLGIFTGFIGALVIWLINKDDASKAFVTDQSKEALNFQITVAIAMFACIILTFVVIGAFLAPIVGLLSLVFSIIAAVKANNGETYRYPFALRLIK</sequence>
<feature type="domain" description="Metalloprotease TldD/E C-terminal" evidence="7">
    <location>
        <begin position="243"/>
        <end position="444"/>
    </location>
</feature>
<protein>
    <submittedName>
        <fullName evidence="9">Uncharacterized protein</fullName>
    </submittedName>
</protein>
<dbReference type="Pfam" id="PF19289">
    <property type="entry name" value="PmbA_TldD_3rd"/>
    <property type="match status" value="1"/>
</dbReference>
<evidence type="ECO:0000313" key="9">
    <source>
        <dbReference type="EMBL" id="KAJ9619437.1"/>
    </source>
</evidence>
<feature type="domain" description="Metalloprotease TldD/E central" evidence="8">
    <location>
        <begin position="130"/>
        <end position="236"/>
    </location>
</feature>
<reference evidence="9" key="1">
    <citation type="submission" date="2022-10" db="EMBL/GenBank/DDBJ databases">
        <title>Culturing micro-colonial fungi from biological soil crusts in the Mojave desert and describing Neophaeococcomyces mojavensis, and introducing the new genera and species Taxawa tesnikishii.</title>
        <authorList>
            <person name="Kurbessoian T."/>
            <person name="Stajich J.E."/>
        </authorList>
    </citation>
    <scope>NUCLEOTIDE SEQUENCE</scope>
    <source>
        <strain evidence="9">TK_35</strain>
    </source>
</reference>
<dbReference type="InterPro" id="IPR002510">
    <property type="entry name" value="Metalloprtase-TldD/E_N"/>
</dbReference>
<evidence type="ECO:0000256" key="2">
    <source>
        <dbReference type="ARBA" id="ARBA00022692"/>
    </source>
</evidence>
<dbReference type="SUPFAM" id="SSF111283">
    <property type="entry name" value="Putative modulator of DNA gyrase, PmbA/TldD"/>
    <property type="match status" value="1"/>
</dbReference>
<feature type="transmembrane region" description="Helical" evidence="5">
    <location>
        <begin position="488"/>
        <end position="508"/>
    </location>
</feature>
<dbReference type="InterPro" id="IPR047657">
    <property type="entry name" value="PmbA"/>
</dbReference>
<keyword evidence="3 5" id="KW-1133">Transmembrane helix</keyword>
<evidence type="ECO:0000256" key="1">
    <source>
        <dbReference type="ARBA" id="ARBA00004141"/>
    </source>
</evidence>
<feature type="transmembrane region" description="Helical" evidence="5">
    <location>
        <begin position="551"/>
        <end position="568"/>
    </location>
</feature>
<dbReference type="PANTHER" id="PTHR43421">
    <property type="entry name" value="METALLOPROTEASE PMBA"/>
    <property type="match status" value="1"/>
</dbReference>
<dbReference type="NCBIfam" id="NF008268">
    <property type="entry name" value="PRK11040.1"/>
    <property type="match status" value="1"/>
</dbReference>
<evidence type="ECO:0000256" key="4">
    <source>
        <dbReference type="ARBA" id="ARBA00023136"/>
    </source>
</evidence>
<dbReference type="GO" id="GO:0008237">
    <property type="term" value="F:metallopeptidase activity"/>
    <property type="evidence" value="ECO:0007669"/>
    <property type="project" value="InterPro"/>
</dbReference>
<dbReference type="InterPro" id="IPR019109">
    <property type="entry name" value="MamF_MmsF"/>
</dbReference>
<feature type="domain" description="Metalloprotease TldD/E N-terminal" evidence="6">
    <location>
        <begin position="38"/>
        <end position="102"/>
    </location>
</feature>
<evidence type="ECO:0000256" key="3">
    <source>
        <dbReference type="ARBA" id="ARBA00022989"/>
    </source>
</evidence>
<dbReference type="InterPro" id="IPR036059">
    <property type="entry name" value="TldD/PmbA_sf"/>
</dbReference>
<dbReference type="Pfam" id="PF19290">
    <property type="entry name" value="PmbA_TldD_2nd"/>
    <property type="match status" value="1"/>
</dbReference>
<dbReference type="GO" id="GO:0005829">
    <property type="term" value="C:cytosol"/>
    <property type="evidence" value="ECO:0007669"/>
    <property type="project" value="TreeGrafter"/>
</dbReference>
<dbReference type="InterPro" id="IPR035068">
    <property type="entry name" value="TldD/PmbA_N"/>
</dbReference>
<dbReference type="InterPro" id="IPR045570">
    <property type="entry name" value="Metalloprtase-TldD/E_cen_dom"/>
</dbReference>
<feature type="transmembrane region" description="Helical" evidence="5">
    <location>
        <begin position="528"/>
        <end position="545"/>
    </location>
</feature>
<comment type="caution">
    <text evidence="9">The sequence shown here is derived from an EMBL/GenBank/DDBJ whole genome shotgun (WGS) entry which is preliminary data.</text>
</comment>
<dbReference type="Pfam" id="PF01523">
    <property type="entry name" value="PmbA_TldD_1st"/>
    <property type="match status" value="1"/>
</dbReference>
<evidence type="ECO:0000259" key="6">
    <source>
        <dbReference type="Pfam" id="PF01523"/>
    </source>
</evidence>
<accession>A0AA39CS38</accession>
<proteinExistence type="predicted"/>
<dbReference type="EMBL" id="JAPDRN010000131">
    <property type="protein sequence ID" value="KAJ9619437.1"/>
    <property type="molecule type" value="Genomic_DNA"/>
</dbReference>
<evidence type="ECO:0000259" key="8">
    <source>
        <dbReference type="Pfam" id="PF19290"/>
    </source>
</evidence>
<keyword evidence="2 5" id="KW-0812">Transmembrane</keyword>
<comment type="subcellular location">
    <subcellularLocation>
        <location evidence="1">Membrane</location>
        <topology evidence="1">Multi-pass membrane protein</topology>
    </subcellularLocation>
</comment>
<name>A0AA39CS38_9EURO</name>
<organism evidence="9">
    <name type="scientific">Knufia peltigerae</name>
    <dbReference type="NCBI Taxonomy" id="1002370"/>
    <lineage>
        <taxon>Eukaryota</taxon>
        <taxon>Fungi</taxon>
        <taxon>Dikarya</taxon>
        <taxon>Ascomycota</taxon>
        <taxon>Pezizomycotina</taxon>
        <taxon>Eurotiomycetes</taxon>
        <taxon>Chaetothyriomycetidae</taxon>
        <taxon>Chaetothyriales</taxon>
        <taxon>Trichomeriaceae</taxon>
        <taxon>Knufia</taxon>
    </lineage>
</organism>
<dbReference type="PANTHER" id="PTHR43421:SF1">
    <property type="entry name" value="METALLOPROTEASE PMBA"/>
    <property type="match status" value="1"/>
</dbReference>
<evidence type="ECO:0000259" key="7">
    <source>
        <dbReference type="Pfam" id="PF19289"/>
    </source>
</evidence>
<dbReference type="GO" id="GO:0006508">
    <property type="term" value="P:proteolysis"/>
    <property type="evidence" value="ECO:0007669"/>
    <property type="project" value="InterPro"/>
</dbReference>
<gene>
    <name evidence="9" type="ORF">H2204_012613</name>
</gene>
<keyword evidence="4 5" id="KW-0472">Membrane</keyword>
<evidence type="ECO:0000256" key="5">
    <source>
        <dbReference type="SAM" id="Phobius"/>
    </source>
</evidence>